<evidence type="ECO:0000313" key="3">
    <source>
        <dbReference type="EMBL" id="GAG15380.1"/>
    </source>
</evidence>
<evidence type="ECO:0000259" key="2">
    <source>
        <dbReference type="Pfam" id="PF18998"/>
    </source>
</evidence>
<protein>
    <recommendedName>
        <fullName evidence="2">Bacterial repeat domain-containing protein</fullName>
    </recommendedName>
</protein>
<comment type="caution">
    <text evidence="3">The sequence shown here is derived from an EMBL/GenBank/DDBJ whole genome shotgun (WGS) entry which is preliminary data.</text>
</comment>
<feature type="compositionally biased region" description="Low complexity" evidence="1">
    <location>
        <begin position="10"/>
        <end position="21"/>
    </location>
</feature>
<proteinExistence type="predicted"/>
<accession>X0VAT9</accession>
<feature type="region of interest" description="Disordered" evidence="1">
    <location>
        <begin position="1"/>
        <end position="70"/>
    </location>
</feature>
<name>X0VAT9_9ZZZZ</name>
<feature type="compositionally biased region" description="Polar residues" evidence="1">
    <location>
        <begin position="39"/>
        <end position="70"/>
    </location>
</feature>
<feature type="non-terminal residue" evidence="3">
    <location>
        <position position="1"/>
    </location>
</feature>
<sequence>ARDSSPAQNETAWSTTESATTDVQADIDDVADSDIPVSGTVSGSYTDTQTSNDVNESITETESTGNPTNRYSYLEHKWTINVTGGDTVTFYLEAHHTANAETDDFIFAYSTDDSTYTDMLTVTNTTDANTYQSYGMPNDVSGPVYIRAMDTDQSQGNRTLDTIYVDHMYIKSTFVQAEYTITATADPNGTIDPNGAIVVNEGNDLTFTATPNGGYDVDTWYLDGNSVQTGGTTYMLNNVQADHTVNVTFILQQYTLTT</sequence>
<dbReference type="InterPro" id="IPR044060">
    <property type="entry name" value="Bacterial_rp_domain"/>
</dbReference>
<dbReference type="AlphaFoldDB" id="X0VAT9"/>
<reference evidence="3" key="1">
    <citation type="journal article" date="2014" name="Front. Microbiol.">
        <title>High frequency of phylogenetically diverse reductive dehalogenase-homologous genes in deep subseafloor sedimentary metagenomes.</title>
        <authorList>
            <person name="Kawai M."/>
            <person name="Futagami T."/>
            <person name="Toyoda A."/>
            <person name="Takaki Y."/>
            <person name="Nishi S."/>
            <person name="Hori S."/>
            <person name="Arai W."/>
            <person name="Tsubouchi T."/>
            <person name="Morono Y."/>
            <person name="Uchiyama I."/>
            <person name="Ito T."/>
            <person name="Fujiyama A."/>
            <person name="Inagaki F."/>
            <person name="Takami H."/>
        </authorList>
    </citation>
    <scope>NUCLEOTIDE SEQUENCE</scope>
    <source>
        <strain evidence="3">Expedition CK06-06</strain>
    </source>
</reference>
<dbReference type="EMBL" id="BARS01036439">
    <property type="protein sequence ID" value="GAG15380.1"/>
    <property type="molecule type" value="Genomic_DNA"/>
</dbReference>
<gene>
    <name evidence="3" type="ORF">S01H1_56015</name>
</gene>
<feature type="non-terminal residue" evidence="3">
    <location>
        <position position="258"/>
    </location>
</feature>
<dbReference type="Pfam" id="PF18998">
    <property type="entry name" value="Flg_new_2"/>
    <property type="match status" value="1"/>
</dbReference>
<feature type="domain" description="Bacterial repeat" evidence="2">
    <location>
        <begin position="179"/>
        <end position="249"/>
    </location>
</feature>
<evidence type="ECO:0000256" key="1">
    <source>
        <dbReference type="SAM" id="MobiDB-lite"/>
    </source>
</evidence>
<organism evidence="3">
    <name type="scientific">marine sediment metagenome</name>
    <dbReference type="NCBI Taxonomy" id="412755"/>
    <lineage>
        <taxon>unclassified sequences</taxon>
        <taxon>metagenomes</taxon>
        <taxon>ecological metagenomes</taxon>
    </lineage>
</organism>